<name>A0AAV9T4R5_9PEZI</name>
<evidence type="ECO:0000313" key="2">
    <source>
        <dbReference type="Proteomes" id="UP001327957"/>
    </source>
</evidence>
<proteinExistence type="predicted"/>
<organism evidence="1 2">
    <name type="scientific">Colletotrichum tabaci</name>
    <dbReference type="NCBI Taxonomy" id="1209068"/>
    <lineage>
        <taxon>Eukaryota</taxon>
        <taxon>Fungi</taxon>
        <taxon>Dikarya</taxon>
        <taxon>Ascomycota</taxon>
        <taxon>Pezizomycotina</taxon>
        <taxon>Sordariomycetes</taxon>
        <taxon>Hypocreomycetidae</taxon>
        <taxon>Glomerellales</taxon>
        <taxon>Glomerellaceae</taxon>
        <taxon>Colletotrichum</taxon>
        <taxon>Colletotrichum destructivum species complex</taxon>
    </lineage>
</organism>
<reference evidence="1 2" key="1">
    <citation type="submission" date="2023-04" db="EMBL/GenBank/DDBJ databases">
        <title>Colletotrichum tabacum stain YC1 causing leaf anthracnose on Nicotiana tabacum(L.) cv.</title>
        <authorList>
            <person name="Ji Z."/>
            <person name="Wang M."/>
            <person name="Zhang J."/>
            <person name="Wang N."/>
            <person name="Zhou Z."/>
        </authorList>
    </citation>
    <scope>NUCLEOTIDE SEQUENCE [LARGE SCALE GENOMIC DNA]</scope>
    <source>
        <strain evidence="1 2">YC1</strain>
    </source>
</reference>
<keyword evidence="2" id="KW-1185">Reference proteome</keyword>
<dbReference type="AlphaFoldDB" id="A0AAV9T4R5"/>
<accession>A0AAV9T4R5</accession>
<comment type="caution">
    <text evidence="1">The sequence shown here is derived from an EMBL/GenBank/DDBJ whole genome shotgun (WGS) entry which is preliminary data.</text>
</comment>
<dbReference type="Proteomes" id="UP001327957">
    <property type="component" value="Unassembled WGS sequence"/>
</dbReference>
<sequence>MASAAAKYGDPMNASFTTIPVPLHDQGPSASANYLDVPLTGCVDSVLSVAKKSSVYVAGFRLEADVSHSGRVRYFVQSIVTGVNGGEPQVHFNPEPMQGEFVPDGKRFMSMGDPRLAQPLQPLYTRLGNDGTLFGAE</sequence>
<dbReference type="EMBL" id="JASAOK010000044">
    <property type="protein sequence ID" value="KAK6213547.1"/>
    <property type="molecule type" value="Genomic_DNA"/>
</dbReference>
<evidence type="ECO:0000313" key="1">
    <source>
        <dbReference type="EMBL" id="KAK6213547.1"/>
    </source>
</evidence>
<protein>
    <submittedName>
        <fullName evidence="1">Uncharacterized protein</fullName>
    </submittedName>
</protein>
<gene>
    <name evidence="1" type="ORF">QIS74_09549</name>
</gene>